<reference evidence="12 13" key="1">
    <citation type="submission" date="2016-10" db="EMBL/GenBank/DDBJ databases">
        <authorList>
            <person name="de Groot N.N."/>
        </authorList>
    </citation>
    <scope>NUCLEOTIDE SEQUENCE [LARGE SCALE GENOMIC DNA]</scope>
    <source>
        <strain evidence="12 13">ATCC 35022</strain>
    </source>
</reference>
<dbReference type="InterPro" id="IPR025857">
    <property type="entry name" value="MacB_PCD"/>
</dbReference>
<feature type="domain" description="MacB-like periplasmic core" evidence="11">
    <location>
        <begin position="69"/>
        <end position="281"/>
    </location>
</feature>
<evidence type="ECO:0000256" key="5">
    <source>
        <dbReference type="ARBA" id="ARBA00022692"/>
    </source>
</evidence>
<feature type="transmembrane region" description="Helical" evidence="9">
    <location>
        <begin position="418"/>
        <end position="438"/>
    </location>
</feature>
<dbReference type="InterPro" id="IPR051447">
    <property type="entry name" value="Lipoprotein-release_system"/>
</dbReference>
<dbReference type="InterPro" id="IPR011925">
    <property type="entry name" value="LolCE_TM"/>
</dbReference>
<dbReference type="AlphaFoldDB" id="A0A1G6AWN5"/>
<keyword evidence="4" id="KW-1003">Cell membrane</keyword>
<feature type="transmembrane region" description="Helical" evidence="9">
    <location>
        <begin position="354"/>
        <end position="383"/>
    </location>
</feature>
<dbReference type="STRING" id="665467.SAMN02982931_00958"/>
<dbReference type="Pfam" id="PF02687">
    <property type="entry name" value="FtsX"/>
    <property type="match status" value="1"/>
</dbReference>
<evidence type="ECO:0000256" key="6">
    <source>
        <dbReference type="ARBA" id="ARBA00022989"/>
    </source>
</evidence>
<feature type="transmembrane region" description="Helical" evidence="9">
    <location>
        <begin position="309"/>
        <end position="333"/>
    </location>
</feature>
<dbReference type="GO" id="GO:0044874">
    <property type="term" value="P:lipoprotein localization to outer membrane"/>
    <property type="evidence" value="ECO:0007669"/>
    <property type="project" value="TreeGrafter"/>
</dbReference>
<comment type="subcellular location">
    <subcellularLocation>
        <location evidence="1">Cell membrane</location>
        <topology evidence="1">Multi-pass membrane protein</topology>
    </subcellularLocation>
</comment>
<dbReference type="GO" id="GO:0042953">
    <property type="term" value="P:lipoprotein transport"/>
    <property type="evidence" value="ECO:0007669"/>
    <property type="project" value="InterPro"/>
</dbReference>
<dbReference type="PANTHER" id="PTHR30489">
    <property type="entry name" value="LIPOPROTEIN-RELEASING SYSTEM TRANSMEMBRANE PROTEIN LOLE"/>
    <property type="match status" value="1"/>
</dbReference>
<evidence type="ECO:0000256" key="4">
    <source>
        <dbReference type="ARBA" id="ARBA00022475"/>
    </source>
</evidence>
<keyword evidence="12" id="KW-0449">Lipoprotein</keyword>
<dbReference type="Pfam" id="PF12704">
    <property type="entry name" value="MacB_PCD"/>
    <property type="match status" value="1"/>
</dbReference>
<dbReference type="InterPro" id="IPR003838">
    <property type="entry name" value="ABC3_permease_C"/>
</dbReference>
<dbReference type="EMBL" id="FMXQ01000002">
    <property type="protein sequence ID" value="SDB12800.1"/>
    <property type="molecule type" value="Genomic_DNA"/>
</dbReference>
<accession>A0A1G6AWN5</accession>
<feature type="transmembrane region" description="Helical" evidence="9">
    <location>
        <begin position="59"/>
        <end position="86"/>
    </location>
</feature>
<keyword evidence="3" id="KW-0813">Transport</keyword>
<dbReference type="Proteomes" id="UP000199071">
    <property type="component" value="Unassembled WGS sequence"/>
</dbReference>
<keyword evidence="5 9" id="KW-0812">Transmembrane</keyword>
<proteinExistence type="inferred from homology"/>
<dbReference type="PANTHER" id="PTHR30489:SF0">
    <property type="entry name" value="LIPOPROTEIN-RELEASING SYSTEM TRANSMEMBRANE PROTEIN LOLE"/>
    <property type="match status" value="1"/>
</dbReference>
<evidence type="ECO:0000256" key="2">
    <source>
        <dbReference type="ARBA" id="ARBA00005236"/>
    </source>
</evidence>
<feature type="compositionally biased region" description="Polar residues" evidence="8">
    <location>
        <begin position="1"/>
        <end position="10"/>
    </location>
</feature>
<evidence type="ECO:0000259" key="10">
    <source>
        <dbReference type="Pfam" id="PF02687"/>
    </source>
</evidence>
<evidence type="ECO:0000313" key="12">
    <source>
        <dbReference type="EMBL" id="SDB12800.1"/>
    </source>
</evidence>
<gene>
    <name evidence="12" type="ORF">SAMN02982931_00958</name>
</gene>
<comment type="similarity">
    <text evidence="2">Belongs to the ABC-4 integral membrane protein family. LolC/E subfamily.</text>
</comment>
<evidence type="ECO:0000256" key="1">
    <source>
        <dbReference type="ARBA" id="ARBA00004651"/>
    </source>
</evidence>
<evidence type="ECO:0000256" key="7">
    <source>
        <dbReference type="ARBA" id="ARBA00023136"/>
    </source>
</evidence>
<protein>
    <submittedName>
        <fullName evidence="12">Lipoprotein-releasing system permease protein</fullName>
    </submittedName>
</protein>
<feature type="domain" description="ABC3 transporter permease C-terminal" evidence="10">
    <location>
        <begin position="312"/>
        <end position="445"/>
    </location>
</feature>
<evidence type="ECO:0000259" key="11">
    <source>
        <dbReference type="Pfam" id="PF12704"/>
    </source>
</evidence>
<organism evidence="12 13">
    <name type="scientific">Bauldia litoralis</name>
    <dbReference type="NCBI Taxonomy" id="665467"/>
    <lineage>
        <taxon>Bacteria</taxon>
        <taxon>Pseudomonadati</taxon>
        <taxon>Pseudomonadota</taxon>
        <taxon>Alphaproteobacteria</taxon>
        <taxon>Hyphomicrobiales</taxon>
        <taxon>Kaistiaceae</taxon>
        <taxon>Bauldia</taxon>
    </lineage>
</organism>
<name>A0A1G6AWN5_9HYPH</name>
<evidence type="ECO:0000313" key="13">
    <source>
        <dbReference type="Proteomes" id="UP000199071"/>
    </source>
</evidence>
<keyword evidence="7 9" id="KW-0472">Membrane</keyword>
<feature type="region of interest" description="Disordered" evidence="8">
    <location>
        <begin position="1"/>
        <end position="35"/>
    </location>
</feature>
<keyword evidence="13" id="KW-1185">Reference proteome</keyword>
<keyword evidence="6 9" id="KW-1133">Transmembrane helix</keyword>
<evidence type="ECO:0000256" key="8">
    <source>
        <dbReference type="SAM" id="MobiDB-lite"/>
    </source>
</evidence>
<dbReference type="NCBIfam" id="TIGR02212">
    <property type="entry name" value="lolCE"/>
    <property type="match status" value="1"/>
</dbReference>
<evidence type="ECO:0000256" key="9">
    <source>
        <dbReference type="SAM" id="Phobius"/>
    </source>
</evidence>
<evidence type="ECO:0000256" key="3">
    <source>
        <dbReference type="ARBA" id="ARBA00022448"/>
    </source>
</evidence>
<sequence length="452" mass="48569">MLQSTDSLPGNPTDALPERPDSRKTRAARPKPLPAGTGPFSRFEWMLAGRYLRARRREAFISVIAGFSFIGIMLGVATLIIVMAVMNGFRAQLIDKILGLNGHLIIQAMDSPLTDYDAVSSRIVMVDGVASAIPLVEGQALASGTNSSSGVLARGIRDVDLPNVRGVAENIQLGSLVDFEAAGGVAIGTRLAASLGLTIGSNLTLVSPNGNVTPLGVTPRIKAYPVTAIFEIGMSEYDSSFVFMPFGEAQAFFNLGDEASAIEIYLDNADLVGELRPAIERAADRQILLTDWQQRNVTFFSALEIERNVMFLILSLIILIAALNIISGLTMLVKEKGHAIAILRTMGATRGAIMRIFFIIGSSIGAIGTFAGFLLGVLISVNIETIREWIASLFTTDVFSSELYFLSQLPADLDFGETASVIVMTLGLSFLATLYPAWSAARLDPVEALRYE</sequence>
<dbReference type="GO" id="GO:0098797">
    <property type="term" value="C:plasma membrane protein complex"/>
    <property type="evidence" value="ECO:0007669"/>
    <property type="project" value="TreeGrafter"/>
</dbReference>